<dbReference type="FunFam" id="1.10.45.10:FF:000001">
    <property type="entry name" value="D-lactate dehydrogenase mitochondrial"/>
    <property type="match status" value="1"/>
</dbReference>
<gene>
    <name evidence="7" type="ORF">SAMN05660835_00345</name>
</gene>
<dbReference type="Pfam" id="PF02913">
    <property type="entry name" value="FAD-oxidase_C"/>
    <property type="match status" value="1"/>
</dbReference>
<dbReference type="InterPro" id="IPR016169">
    <property type="entry name" value="FAD-bd_PCMH_sub2"/>
</dbReference>
<evidence type="ECO:0000256" key="4">
    <source>
        <dbReference type="ARBA" id="ARBA00022827"/>
    </source>
</evidence>
<name>A0A1G6IZF4_9BACT</name>
<evidence type="ECO:0000313" key="7">
    <source>
        <dbReference type="EMBL" id="SDC11908.1"/>
    </source>
</evidence>
<dbReference type="InterPro" id="IPR051914">
    <property type="entry name" value="FAD-linked_OxidoTrans_Type4"/>
</dbReference>
<dbReference type="RefSeq" id="WP_025392664.1">
    <property type="nucleotide sequence ID" value="NZ_FMYU01000002.1"/>
</dbReference>
<dbReference type="OrthoDB" id="9811557at2"/>
<dbReference type="PANTHER" id="PTHR42934">
    <property type="entry name" value="GLYCOLATE OXIDASE SUBUNIT GLCD"/>
    <property type="match status" value="1"/>
</dbReference>
<keyword evidence="5" id="KW-0560">Oxidoreductase</keyword>
<dbReference type="FunFam" id="3.30.70.2740:FF:000001">
    <property type="entry name" value="D-lactate dehydrogenase mitochondrial"/>
    <property type="match status" value="1"/>
</dbReference>
<reference evidence="8" key="1">
    <citation type="submission" date="2016-10" db="EMBL/GenBank/DDBJ databases">
        <authorList>
            <person name="Varghese N."/>
            <person name="Submissions S."/>
        </authorList>
    </citation>
    <scope>NUCLEOTIDE SEQUENCE [LARGE SCALE GENOMIC DNA]</scope>
    <source>
        <strain evidence="8">DSM 8415</strain>
    </source>
</reference>
<dbReference type="InterPro" id="IPR004113">
    <property type="entry name" value="FAD-bd_oxidored_4_C"/>
</dbReference>
<dbReference type="SUPFAM" id="SSF56176">
    <property type="entry name" value="FAD-binding/transporter-associated domain-like"/>
    <property type="match status" value="1"/>
</dbReference>
<dbReference type="PROSITE" id="PS51387">
    <property type="entry name" value="FAD_PCMH"/>
    <property type="match status" value="1"/>
</dbReference>
<organism evidence="7 8">
    <name type="scientific">Desulfurella multipotens</name>
    <dbReference type="NCBI Taxonomy" id="79269"/>
    <lineage>
        <taxon>Bacteria</taxon>
        <taxon>Pseudomonadati</taxon>
        <taxon>Campylobacterota</taxon>
        <taxon>Desulfurellia</taxon>
        <taxon>Desulfurellales</taxon>
        <taxon>Desulfurellaceae</taxon>
        <taxon>Desulfurella</taxon>
    </lineage>
</organism>
<evidence type="ECO:0000256" key="1">
    <source>
        <dbReference type="ARBA" id="ARBA00001974"/>
    </source>
</evidence>
<dbReference type="Gene3D" id="3.30.465.10">
    <property type="match status" value="1"/>
</dbReference>
<dbReference type="InterPro" id="IPR006094">
    <property type="entry name" value="Oxid_FAD_bind_N"/>
</dbReference>
<dbReference type="PANTHER" id="PTHR42934:SF2">
    <property type="entry name" value="GLYCOLATE OXIDASE SUBUNIT GLCD"/>
    <property type="match status" value="1"/>
</dbReference>
<dbReference type="AlphaFoldDB" id="A0A1G6IZF4"/>
<comment type="similarity">
    <text evidence="2">Belongs to the FAD-binding oxidoreductase/transferase type 4 family.</text>
</comment>
<accession>A0A1G6IZF4</accession>
<evidence type="ECO:0000256" key="2">
    <source>
        <dbReference type="ARBA" id="ARBA00008000"/>
    </source>
</evidence>
<sequence>MQKVLIEEFERIVGKQNCFSEIEDTMAYSYDAFPEEPKAPDIVVKPNDYEQIGQIIKLCNENSIPLIVRGSGTNLSGGTLPVSGGCVMLMTGFNKILDINTDDLYAIVQAGVVTQKLADAVAKKGLLYPPDPASLKVSTLGGNVAENSGGLRALKYGVTSHYLMGVKFFDNEGNLIKGGGKPVKLVTGYNLPGLMLSSEGTLGVMVEFILKLVPPPQSRKTLLVVYDDLIKASQTVSDIISSKIVPATLEILDNFTIQTVEKYHHLGLPTSAQAILLIEVDGHEAAVEDEYKKVADICKSLGGQIYIAKDDLERDSLWQARRDALSSLARLNPTLILEDATVPRSKVPAMMQAISEIAKKYNLLIGTFGHAGDGNLHPTILTDKRNKEEMKRVEKAIDEIFEITLKLEGTLSGEHGIGIAKAKYLESEVGQSTIAFMKKLKFGLDPGNILNPHKMSL</sequence>
<dbReference type="Gene3D" id="3.30.70.2740">
    <property type="match status" value="1"/>
</dbReference>
<dbReference type="Proteomes" id="UP000199411">
    <property type="component" value="Unassembled WGS sequence"/>
</dbReference>
<dbReference type="GO" id="GO:0071949">
    <property type="term" value="F:FAD binding"/>
    <property type="evidence" value="ECO:0007669"/>
    <property type="project" value="InterPro"/>
</dbReference>
<evidence type="ECO:0000313" key="8">
    <source>
        <dbReference type="Proteomes" id="UP000199411"/>
    </source>
</evidence>
<dbReference type="InterPro" id="IPR016166">
    <property type="entry name" value="FAD-bd_PCMH"/>
</dbReference>
<evidence type="ECO:0000256" key="3">
    <source>
        <dbReference type="ARBA" id="ARBA00022630"/>
    </source>
</evidence>
<comment type="cofactor">
    <cofactor evidence="1">
        <name>FAD</name>
        <dbReference type="ChEBI" id="CHEBI:57692"/>
    </cofactor>
</comment>
<protein>
    <submittedName>
        <fullName evidence="7">Glycolate oxidase</fullName>
    </submittedName>
</protein>
<dbReference type="Gene3D" id="1.10.45.10">
    <property type="entry name" value="Vanillyl-alcohol Oxidase, Chain A, domain 4"/>
    <property type="match status" value="1"/>
</dbReference>
<dbReference type="InterPro" id="IPR016171">
    <property type="entry name" value="Vanillyl_alc_oxidase_C-sub2"/>
</dbReference>
<proteinExistence type="inferred from homology"/>
<dbReference type="SUPFAM" id="SSF55103">
    <property type="entry name" value="FAD-linked oxidases, C-terminal domain"/>
    <property type="match status" value="1"/>
</dbReference>
<evidence type="ECO:0000256" key="5">
    <source>
        <dbReference type="ARBA" id="ARBA00023002"/>
    </source>
</evidence>
<dbReference type="GO" id="GO:0016491">
    <property type="term" value="F:oxidoreductase activity"/>
    <property type="evidence" value="ECO:0007669"/>
    <property type="project" value="UniProtKB-KW"/>
</dbReference>
<keyword evidence="3" id="KW-0285">Flavoprotein</keyword>
<dbReference type="InterPro" id="IPR036318">
    <property type="entry name" value="FAD-bd_PCMH-like_sf"/>
</dbReference>
<dbReference type="Pfam" id="PF01565">
    <property type="entry name" value="FAD_binding_4"/>
    <property type="match status" value="1"/>
</dbReference>
<keyword evidence="8" id="KW-1185">Reference proteome</keyword>
<dbReference type="InterPro" id="IPR016164">
    <property type="entry name" value="FAD-linked_Oxase-like_C"/>
</dbReference>
<dbReference type="EMBL" id="FMYU01000002">
    <property type="protein sequence ID" value="SDC11908.1"/>
    <property type="molecule type" value="Genomic_DNA"/>
</dbReference>
<feature type="domain" description="FAD-binding PCMH-type" evidence="6">
    <location>
        <begin position="35"/>
        <end position="215"/>
    </location>
</feature>
<keyword evidence="4" id="KW-0274">FAD</keyword>
<evidence type="ECO:0000259" key="6">
    <source>
        <dbReference type="PROSITE" id="PS51387"/>
    </source>
</evidence>